<name>A0ABM1N5V0_NICVS</name>
<feature type="compositionally biased region" description="Acidic residues" evidence="1">
    <location>
        <begin position="208"/>
        <end position="217"/>
    </location>
</feature>
<feature type="chain" id="PRO_5045351945" evidence="2">
    <location>
        <begin position="17"/>
        <end position="318"/>
    </location>
</feature>
<feature type="region of interest" description="Disordered" evidence="1">
    <location>
        <begin position="98"/>
        <end position="275"/>
    </location>
</feature>
<dbReference type="GeneID" id="108566698"/>
<feature type="compositionally biased region" description="Basic and acidic residues" evidence="1">
    <location>
        <begin position="230"/>
        <end position="275"/>
    </location>
</feature>
<sequence>MLLLVVTILCFVSSMAVEPSYKFHRYETEDVMKTAESVVPEHGYRVFERVGGGGYYPRYTDTASFNYPSGGYFFHPAPQLRHGFRGDGEEYVDKRRTFVDGGQKKASDASFEKASGSKHEERNHGKEGYKHGKVEEQDFKGDKSYYSDEEGGRKLVEDGKSYAGGEHFDKEGKSGDETKRSKGHKKGHVIKGFKTSHHKDESGKTEEFYDEEHDEGDDVRFKGEAGSFGEKAKSTFEGGHDDSRFNAEKRKQEGHFGSERKVDSNDLKRGRYDEKKSLDEGRSYVLNSGIDEHSLLGHQENSKYYKNHPYHVPFYNPN</sequence>
<evidence type="ECO:0000256" key="1">
    <source>
        <dbReference type="SAM" id="MobiDB-lite"/>
    </source>
</evidence>
<feature type="signal peptide" evidence="2">
    <location>
        <begin position="1"/>
        <end position="16"/>
    </location>
</feature>
<evidence type="ECO:0000313" key="3">
    <source>
        <dbReference type="Proteomes" id="UP000695000"/>
    </source>
</evidence>
<proteinExistence type="predicted"/>
<evidence type="ECO:0000313" key="4">
    <source>
        <dbReference type="RefSeq" id="XP_017782200.1"/>
    </source>
</evidence>
<keyword evidence="3" id="KW-1185">Reference proteome</keyword>
<feature type="compositionally biased region" description="Basic residues" evidence="1">
    <location>
        <begin position="181"/>
        <end position="197"/>
    </location>
</feature>
<gene>
    <name evidence="4" type="primary">LOC108566698</name>
</gene>
<protein>
    <submittedName>
        <fullName evidence="4">Uncharacterized protein LOC108566698</fullName>
    </submittedName>
</protein>
<dbReference type="Proteomes" id="UP000695000">
    <property type="component" value="Unplaced"/>
</dbReference>
<accession>A0ABM1N5V0</accession>
<feature type="compositionally biased region" description="Basic and acidic residues" evidence="1">
    <location>
        <begin position="198"/>
        <end position="207"/>
    </location>
</feature>
<dbReference type="RefSeq" id="XP_017782200.1">
    <property type="nucleotide sequence ID" value="XM_017926711.1"/>
</dbReference>
<keyword evidence="2" id="KW-0732">Signal</keyword>
<evidence type="ECO:0000256" key="2">
    <source>
        <dbReference type="SAM" id="SignalP"/>
    </source>
</evidence>
<reference evidence="4" key="1">
    <citation type="submission" date="2025-08" db="UniProtKB">
        <authorList>
            <consortium name="RefSeq"/>
        </authorList>
    </citation>
    <scope>IDENTIFICATION</scope>
    <source>
        <tissue evidence="4">Whole Larva</tissue>
    </source>
</reference>
<dbReference type="Pfam" id="PF16009">
    <property type="entry name" value="DUF4779"/>
    <property type="match status" value="1"/>
</dbReference>
<dbReference type="InterPro" id="IPR031959">
    <property type="entry name" value="DUF4779"/>
</dbReference>
<feature type="compositionally biased region" description="Basic and acidic residues" evidence="1">
    <location>
        <begin position="98"/>
        <end position="180"/>
    </location>
</feature>
<organism evidence="3 4">
    <name type="scientific">Nicrophorus vespilloides</name>
    <name type="common">Boreal carrion beetle</name>
    <dbReference type="NCBI Taxonomy" id="110193"/>
    <lineage>
        <taxon>Eukaryota</taxon>
        <taxon>Metazoa</taxon>
        <taxon>Ecdysozoa</taxon>
        <taxon>Arthropoda</taxon>
        <taxon>Hexapoda</taxon>
        <taxon>Insecta</taxon>
        <taxon>Pterygota</taxon>
        <taxon>Neoptera</taxon>
        <taxon>Endopterygota</taxon>
        <taxon>Coleoptera</taxon>
        <taxon>Polyphaga</taxon>
        <taxon>Staphyliniformia</taxon>
        <taxon>Silphidae</taxon>
        <taxon>Nicrophorinae</taxon>
        <taxon>Nicrophorus</taxon>
    </lineage>
</organism>